<feature type="compositionally biased region" description="Basic residues" evidence="1">
    <location>
        <begin position="56"/>
        <end position="67"/>
    </location>
</feature>
<keyword evidence="3" id="KW-1185">Reference proteome</keyword>
<feature type="compositionally biased region" description="Polar residues" evidence="1">
    <location>
        <begin position="106"/>
        <end position="118"/>
    </location>
</feature>
<evidence type="ECO:0008006" key="4">
    <source>
        <dbReference type="Google" id="ProtNLM"/>
    </source>
</evidence>
<evidence type="ECO:0000256" key="1">
    <source>
        <dbReference type="SAM" id="MobiDB-lite"/>
    </source>
</evidence>
<protein>
    <recommendedName>
        <fullName evidence="4">Chromo domain-containing protein</fullName>
    </recommendedName>
</protein>
<dbReference type="Proteomes" id="UP001362999">
    <property type="component" value="Unassembled WGS sequence"/>
</dbReference>
<dbReference type="Gene3D" id="2.40.50.40">
    <property type="match status" value="1"/>
</dbReference>
<dbReference type="CDD" id="cd04508">
    <property type="entry name" value="Tudor_SF"/>
    <property type="match status" value="1"/>
</dbReference>
<organism evidence="2 3">
    <name type="scientific">Favolaschia claudopus</name>
    <dbReference type="NCBI Taxonomy" id="2862362"/>
    <lineage>
        <taxon>Eukaryota</taxon>
        <taxon>Fungi</taxon>
        <taxon>Dikarya</taxon>
        <taxon>Basidiomycota</taxon>
        <taxon>Agaricomycotina</taxon>
        <taxon>Agaricomycetes</taxon>
        <taxon>Agaricomycetidae</taxon>
        <taxon>Agaricales</taxon>
        <taxon>Marasmiineae</taxon>
        <taxon>Mycenaceae</taxon>
        <taxon>Favolaschia</taxon>
    </lineage>
</organism>
<feature type="region of interest" description="Disordered" evidence="1">
    <location>
        <begin position="1"/>
        <end position="129"/>
    </location>
</feature>
<name>A0AAW0DKR2_9AGAR</name>
<reference evidence="2 3" key="1">
    <citation type="journal article" date="2024" name="J Genomics">
        <title>Draft genome sequencing and assembly of Favolaschia claudopus CIRM-BRFM 2984 isolated from oak limbs.</title>
        <authorList>
            <person name="Navarro D."/>
            <person name="Drula E."/>
            <person name="Chaduli D."/>
            <person name="Cazenave R."/>
            <person name="Ahrendt S."/>
            <person name="Wang J."/>
            <person name="Lipzen A."/>
            <person name="Daum C."/>
            <person name="Barry K."/>
            <person name="Grigoriev I.V."/>
            <person name="Favel A."/>
            <person name="Rosso M.N."/>
            <person name="Martin F."/>
        </authorList>
    </citation>
    <scope>NUCLEOTIDE SEQUENCE [LARGE SCALE GENOMIC DNA]</scope>
    <source>
        <strain evidence="2 3">CIRM-BRFM 2984</strain>
    </source>
</reference>
<accession>A0AAW0DKR2</accession>
<gene>
    <name evidence="2" type="ORF">R3P38DRAFT_3172678</name>
</gene>
<dbReference type="EMBL" id="JAWWNJ010000007">
    <property type="protein sequence ID" value="KAK7052364.1"/>
    <property type="molecule type" value="Genomic_DNA"/>
</dbReference>
<evidence type="ECO:0000313" key="3">
    <source>
        <dbReference type="Proteomes" id="UP001362999"/>
    </source>
</evidence>
<dbReference type="InterPro" id="IPR016197">
    <property type="entry name" value="Chromo-like_dom_sf"/>
</dbReference>
<evidence type="ECO:0000313" key="2">
    <source>
        <dbReference type="EMBL" id="KAK7052364.1"/>
    </source>
</evidence>
<sequence>MTRIYQAMAKQKSKQEGGPMPGQPQTTGGKTVPPPHTAGKSILVVQDVQDKQEAKRARRRKSKRAKKAREAAEKAPLPSPEPEEEDELDIEKPRKKAKKAPPSSPESDQPSYEVTQVSKARVTKKEPGKPRHFEFLTHWAEPGSHPSWEPEWNLNGGYAVKLFWSMADVEPPLRKGEIPKPRDFVNNTVIELNPKLVAARQAMLQGDITGTQVFALWEETEQYYHAVVMQRDGKRFEVHFLADQIEKWVDVNDIRRVEDIRPGDRIILLDYTSTVGSVDKGIITPALPIGVGYLQAYALAKKDVEEQWSDRLVDPDHLLMQLK</sequence>
<dbReference type="SUPFAM" id="SSF54160">
    <property type="entry name" value="Chromo domain-like"/>
    <property type="match status" value="1"/>
</dbReference>
<dbReference type="Gene3D" id="2.30.30.140">
    <property type="match status" value="1"/>
</dbReference>
<proteinExistence type="predicted"/>
<comment type="caution">
    <text evidence="2">The sequence shown here is derived from an EMBL/GenBank/DDBJ whole genome shotgun (WGS) entry which is preliminary data.</text>
</comment>
<dbReference type="AlphaFoldDB" id="A0AAW0DKR2"/>